<evidence type="ECO:0000313" key="1">
    <source>
        <dbReference type="EMBL" id="GAA0971321.1"/>
    </source>
</evidence>
<sequence>MADITFNIAKGRVNGYAAQVGTGNAALILVPLEATGLEADSVLEDYDTLAALLAGASNEQTTMGRKTITAATVTPDDTSDSSQSDFADQTYTNATGNPIGAFLVCFDPDTTAGTDANIVPLTKHDFPATPDGTDLLVGVNGFFRAD</sequence>
<dbReference type="EMBL" id="BAAAHH010000095">
    <property type="protein sequence ID" value="GAA0971321.1"/>
    <property type="molecule type" value="Genomic_DNA"/>
</dbReference>
<reference evidence="1 2" key="1">
    <citation type="journal article" date="2019" name="Int. J. Syst. Evol. Microbiol.">
        <title>The Global Catalogue of Microorganisms (GCM) 10K type strain sequencing project: providing services to taxonomists for standard genome sequencing and annotation.</title>
        <authorList>
            <consortium name="The Broad Institute Genomics Platform"/>
            <consortium name="The Broad Institute Genome Sequencing Center for Infectious Disease"/>
            <person name="Wu L."/>
            <person name="Ma J."/>
        </authorList>
    </citation>
    <scope>NUCLEOTIDE SEQUENCE [LARGE SCALE GENOMIC DNA]</scope>
    <source>
        <strain evidence="1 2">JCM 10696</strain>
    </source>
</reference>
<dbReference type="RefSeq" id="WP_344248214.1">
    <property type="nucleotide sequence ID" value="NZ_BAAAHH010000095.1"/>
</dbReference>
<gene>
    <name evidence="1" type="ORF">GCM10009550_79520</name>
</gene>
<dbReference type="Proteomes" id="UP001500665">
    <property type="component" value="Unassembled WGS sequence"/>
</dbReference>
<comment type="caution">
    <text evidence="1">The sequence shown here is derived from an EMBL/GenBank/DDBJ whole genome shotgun (WGS) entry which is preliminary data.</text>
</comment>
<evidence type="ECO:0000313" key="2">
    <source>
        <dbReference type="Proteomes" id="UP001500665"/>
    </source>
</evidence>
<protein>
    <submittedName>
        <fullName evidence="1">Uncharacterized protein</fullName>
    </submittedName>
</protein>
<accession>A0ABN1S2X4</accession>
<organism evidence="1 2">
    <name type="scientific">Actinocorallia libanotica</name>
    <dbReference type="NCBI Taxonomy" id="46162"/>
    <lineage>
        <taxon>Bacteria</taxon>
        <taxon>Bacillati</taxon>
        <taxon>Actinomycetota</taxon>
        <taxon>Actinomycetes</taxon>
        <taxon>Streptosporangiales</taxon>
        <taxon>Thermomonosporaceae</taxon>
        <taxon>Actinocorallia</taxon>
    </lineage>
</organism>
<name>A0ABN1S2X4_9ACTN</name>
<proteinExistence type="predicted"/>
<keyword evidence="2" id="KW-1185">Reference proteome</keyword>